<keyword evidence="2" id="KW-0812">Transmembrane</keyword>
<evidence type="ECO:0000256" key="2">
    <source>
        <dbReference type="SAM" id="Phobius"/>
    </source>
</evidence>
<proteinExistence type="predicted"/>
<gene>
    <name evidence="4" type="ORF">JQC72_14060</name>
</gene>
<reference evidence="4" key="1">
    <citation type="journal article" date="2024" name="Int. J. Syst. Evol. Microbiol.">
        <title>Polycladomyces zharkentensis sp. nov., a novel thermophilic cellulose- and starch-degrading member of the Bacillota from a geothermal aquifer in Kazakhstan.</title>
        <authorList>
            <person name="Mashzhan A."/>
            <person name="Kistaubayeva A."/>
            <person name="Javier-Lopez R."/>
            <person name="Bissenova U."/>
            <person name="Bissenbay A."/>
            <person name="Birkeland N.K."/>
        </authorList>
    </citation>
    <scope>NUCLEOTIDE SEQUENCE</scope>
    <source>
        <strain evidence="4">ZKZ2T</strain>
    </source>
</reference>
<name>A0ABS2WM70_9BACL</name>
<evidence type="ECO:0000256" key="1">
    <source>
        <dbReference type="SAM" id="MobiDB-lite"/>
    </source>
</evidence>
<accession>A0ABS2WM70</accession>
<evidence type="ECO:0000313" key="5">
    <source>
        <dbReference type="Proteomes" id="UP001177120"/>
    </source>
</evidence>
<feature type="transmembrane region" description="Helical" evidence="2">
    <location>
        <begin position="7"/>
        <end position="27"/>
    </location>
</feature>
<dbReference type="RefSeq" id="WP_205496715.1">
    <property type="nucleotide sequence ID" value="NZ_JAFHAP010000014.1"/>
</dbReference>
<sequence length="240" mass="26327">MQDAKRRAIIFTVISVVLAGMAGILFLQEVNAVQGQLGGMRTVYVAARPINELTPLRPDFFKEEQIPEAYYEKIKSSVVQNINQVQGKVSVIALKEGELLTNNVLRMATDLTDSNHRLVQLSASERVGFDVPLTAQDKVDILITVSKDDKNGTTTVEWKGVPVWQVADKQKAIWVELPLDDAAKLINYQNFATSIRVLKAPQNEQPSFSSGGEEGDGDGESPQTGSDKSGKQTQGKQAKR</sequence>
<feature type="domain" description="SAF" evidence="3">
    <location>
        <begin position="41"/>
        <end position="105"/>
    </location>
</feature>
<protein>
    <submittedName>
        <fullName evidence="4">Flp pilus assembly protein CpaB</fullName>
    </submittedName>
</protein>
<dbReference type="CDD" id="cd11614">
    <property type="entry name" value="SAF_CpaB_FlgA_like"/>
    <property type="match status" value="1"/>
</dbReference>
<feature type="region of interest" description="Disordered" evidence="1">
    <location>
        <begin position="199"/>
        <end position="240"/>
    </location>
</feature>
<dbReference type="InterPro" id="IPR013974">
    <property type="entry name" value="SAF"/>
</dbReference>
<keyword evidence="5" id="KW-1185">Reference proteome</keyword>
<dbReference type="EMBL" id="JAFHAP010000014">
    <property type="protein sequence ID" value="MBN2910624.1"/>
    <property type="molecule type" value="Genomic_DNA"/>
</dbReference>
<evidence type="ECO:0000313" key="4">
    <source>
        <dbReference type="EMBL" id="MBN2910624.1"/>
    </source>
</evidence>
<dbReference type="Pfam" id="PF08666">
    <property type="entry name" value="SAF"/>
    <property type="match status" value="1"/>
</dbReference>
<keyword evidence="2" id="KW-1133">Transmembrane helix</keyword>
<evidence type="ECO:0000259" key="3">
    <source>
        <dbReference type="Pfam" id="PF08666"/>
    </source>
</evidence>
<dbReference type="Proteomes" id="UP001177120">
    <property type="component" value="Unassembled WGS sequence"/>
</dbReference>
<feature type="compositionally biased region" description="Polar residues" evidence="1">
    <location>
        <begin position="222"/>
        <end position="240"/>
    </location>
</feature>
<keyword evidence="2" id="KW-0472">Membrane</keyword>
<organism evidence="4 5">
    <name type="scientific">Polycladomyces zharkentensis</name>
    <dbReference type="NCBI Taxonomy" id="2807616"/>
    <lineage>
        <taxon>Bacteria</taxon>
        <taxon>Bacillati</taxon>
        <taxon>Bacillota</taxon>
        <taxon>Bacilli</taxon>
        <taxon>Bacillales</taxon>
        <taxon>Thermoactinomycetaceae</taxon>
        <taxon>Polycladomyces</taxon>
    </lineage>
</organism>
<comment type="caution">
    <text evidence="4">The sequence shown here is derived from an EMBL/GenBank/DDBJ whole genome shotgun (WGS) entry which is preliminary data.</text>
</comment>